<reference evidence="1" key="2">
    <citation type="submission" date="2021-02" db="EMBL/GenBank/DDBJ databases">
        <authorList>
            <person name="Kimball J.A."/>
            <person name="Haas M.W."/>
            <person name="Macchietto M."/>
            <person name="Kono T."/>
            <person name="Duquette J."/>
            <person name="Shao M."/>
        </authorList>
    </citation>
    <scope>NUCLEOTIDE SEQUENCE</scope>
    <source>
        <tissue evidence="1">Fresh leaf tissue</tissue>
    </source>
</reference>
<sequence length="260" mass="28501">MAVPAVVLEAEEEVEEDHMYLMDMTREAADDLAEIYTRLAVVLSNADATRATLVEADELLQEDIDATDTLVAHALTIVPARDDPYYEATLDAAAKLVASVFSEAPLLPGAVGAASDLIATVYAIPPSGTHLSLARGELSVLIGEHYSAGLRFAYCTPDLGIKEGDGTWLAWYAQRDNTYDQAMKTDTRLMAASWEAMMAVRLIGGERMREARKMRQSLHIAINEVEAALVYIRRTRNSVKVEEQIVRNALDDAMGPDPFL</sequence>
<dbReference type="Proteomes" id="UP000729402">
    <property type="component" value="Unassembled WGS sequence"/>
</dbReference>
<evidence type="ECO:0000313" key="2">
    <source>
        <dbReference type="Proteomes" id="UP000729402"/>
    </source>
</evidence>
<reference evidence="1" key="1">
    <citation type="journal article" date="2021" name="bioRxiv">
        <title>Whole Genome Assembly and Annotation of Northern Wild Rice, Zizania palustris L., Supports a Whole Genome Duplication in the Zizania Genus.</title>
        <authorList>
            <person name="Haas M."/>
            <person name="Kono T."/>
            <person name="Macchietto M."/>
            <person name="Millas R."/>
            <person name="McGilp L."/>
            <person name="Shao M."/>
            <person name="Duquette J."/>
            <person name="Hirsch C.N."/>
            <person name="Kimball J."/>
        </authorList>
    </citation>
    <scope>NUCLEOTIDE SEQUENCE</scope>
    <source>
        <tissue evidence="1">Fresh leaf tissue</tissue>
    </source>
</reference>
<evidence type="ECO:0000313" key="1">
    <source>
        <dbReference type="EMBL" id="KAG8063002.1"/>
    </source>
</evidence>
<dbReference type="OrthoDB" id="693190at2759"/>
<keyword evidence="2" id="KW-1185">Reference proteome</keyword>
<proteinExistence type="predicted"/>
<gene>
    <name evidence="1" type="ORF">GUJ93_ZPchr0003g17472</name>
</gene>
<protein>
    <submittedName>
        <fullName evidence="1">Uncharacterized protein</fullName>
    </submittedName>
</protein>
<dbReference type="EMBL" id="JAAALK010000286">
    <property type="protein sequence ID" value="KAG8063002.1"/>
    <property type="molecule type" value="Genomic_DNA"/>
</dbReference>
<comment type="caution">
    <text evidence="1">The sequence shown here is derived from an EMBL/GenBank/DDBJ whole genome shotgun (WGS) entry which is preliminary data.</text>
</comment>
<accession>A0A8J5V739</accession>
<name>A0A8J5V739_ZIZPA</name>
<organism evidence="1 2">
    <name type="scientific">Zizania palustris</name>
    <name type="common">Northern wild rice</name>
    <dbReference type="NCBI Taxonomy" id="103762"/>
    <lineage>
        <taxon>Eukaryota</taxon>
        <taxon>Viridiplantae</taxon>
        <taxon>Streptophyta</taxon>
        <taxon>Embryophyta</taxon>
        <taxon>Tracheophyta</taxon>
        <taxon>Spermatophyta</taxon>
        <taxon>Magnoliopsida</taxon>
        <taxon>Liliopsida</taxon>
        <taxon>Poales</taxon>
        <taxon>Poaceae</taxon>
        <taxon>BOP clade</taxon>
        <taxon>Oryzoideae</taxon>
        <taxon>Oryzeae</taxon>
        <taxon>Zizaniinae</taxon>
        <taxon>Zizania</taxon>
    </lineage>
</organism>
<dbReference type="AlphaFoldDB" id="A0A8J5V739"/>